<dbReference type="InterPro" id="IPR001055">
    <property type="entry name" value="Adrenodoxin-like"/>
</dbReference>
<dbReference type="PANTHER" id="PTHR23426:SF65">
    <property type="entry name" value="FERREDOXIN-2, MITOCHONDRIAL"/>
    <property type="match status" value="1"/>
</dbReference>
<keyword evidence="3" id="KW-0479">Metal-binding</keyword>
<comment type="similarity">
    <text evidence="1">Belongs to the adrenodoxin/putidaredoxin family.</text>
</comment>
<dbReference type="InterPro" id="IPR012675">
    <property type="entry name" value="Beta-grasp_dom_sf"/>
</dbReference>
<comment type="caution">
    <text evidence="8">The sequence shown here is derived from an EMBL/GenBank/DDBJ whole genome shotgun (WGS) entry which is preliminary data.</text>
</comment>
<dbReference type="SUPFAM" id="SSF54292">
    <property type="entry name" value="2Fe-2S ferredoxin-like"/>
    <property type="match status" value="1"/>
</dbReference>
<dbReference type="InterPro" id="IPR001041">
    <property type="entry name" value="2Fe-2S_ferredoxin-type"/>
</dbReference>
<feature type="domain" description="2Fe-2S ferredoxin-type" evidence="7">
    <location>
        <begin position="3"/>
        <end position="106"/>
    </location>
</feature>
<protein>
    <submittedName>
        <fullName evidence="8">(2Fe-2S)-binding protein</fullName>
    </submittedName>
</protein>
<gene>
    <name evidence="8" type="ORF">HAQ05_11995</name>
</gene>
<keyword evidence="9" id="KW-1185">Reference proteome</keyword>
<evidence type="ECO:0000256" key="2">
    <source>
        <dbReference type="ARBA" id="ARBA00022714"/>
    </source>
</evidence>
<dbReference type="Proteomes" id="UP000805841">
    <property type="component" value="Unassembled WGS sequence"/>
</dbReference>
<accession>A0ABR7Z210</accession>
<dbReference type="RefSeq" id="WP_190420788.1">
    <property type="nucleotide sequence ID" value="NZ_JAAOCA010000013.1"/>
</dbReference>
<evidence type="ECO:0000256" key="4">
    <source>
        <dbReference type="ARBA" id="ARBA00023004"/>
    </source>
</evidence>
<evidence type="ECO:0000313" key="9">
    <source>
        <dbReference type="Proteomes" id="UP000805841"/>
    </source>
</evidence>
<dbReference type="Pfam" id="PF00111">
    <property type="entry name" value="Fer2"/>
    <property type="match status" value="1"/>
</dbReference>
<dbReference type="PROSITE" id="PS51085">
    <property type="entry name" value="2FE2S_FER_2"/>
    <property type="match status" value="1"/>
</dbReference>
<evidence type="ECO:0000259" key="7">
    <source>
        <dbReference type="PROSITE" id="PS51085"/>
    </source>
</evidence>
<name>A0ABR7Z210_9PSED</name>
<keyword evidence="2" id="KW-0001">2Fe-2S</keyword>
<keyword evidence="4" id="KW-0408">Iron</keyword>
<evidence type="ECO:0000313" key="8">
    <source>
        <dbReference type="EMBL" id="MBD1599423.1"/>
    </source>
</evidence>
<dbReference type="PRINTS" id="PR00355">
    <property type="entry name" value="ADRENODOXIN"/>
</dbReference>
<dbReference type="Gene3D" id="3.10.20.30">
    <property type="match status" value="1"/>
</dbReference>
<dbReference type="EMBL" id="JAAOCA010000013">
    <property type="protein sequence ID" value="MBD1599423.1"/>
    <property type="molecule type" value="Genomic_DNA"/>
</dbReference>
<evidence type="ECO:0000256" key="5">
    <source>
        <dbReference type="ARBA" id="ARBA00023014"/>
    </source>
</evidence>
<organism evidence="8 9">
    <name type="scientific">Pseudomonas typographi</name>
    <dbReference type="NCBI Taxonomy" id="2715964"/>
    <lineage>
        <taxon>Bacteria</taxon>
        <taxon>Pseudomonadati</taxon>
        <taxon>Pseudomonadota</taxon>
        <taxon>Gammaproteobacteria</taxon>
        <taxon>Pseudomonadales</taxon>
        <taxon>Pseudomonadaceae</taxon>
        <taxon>Pseudomonas</taxon>
    </lineage>
</organism>
<proteinExistence type="inferred from homology"/>
<reference evidence="8 9" key="1">
    <citation type="journal article" date="2020" name="Insects">
        <title>Bacteria Belonging to Pseudomonas typographi sp. nov. from the Bark Beetle Ips typographus Have Genomic Potential to Aid in the Host Ecology.</title>
        <authorList>
            <person name="Peral-Aranega E."/>
            <person name="Saati-Santamaria Z."/>
            <person name="Kolarik M."/>
            <person name="Rivas R."/>
            <person name="Garcia-Fraile P."/>
        </authorList>
    </citation>
    <scope>NUCLEOTIDE SEQUENCE [LARGE SCALE GENOMIC DNA]</scope>
    <source>
        <strain evidence="8 9">CA3A</strain>
    </source>
</reference>
<keyword evidence="5" id="KW-0411">Iron-sulfur</keyword>
<dbReference type="InterPro" id="IPR036010">
    <property type="entry name" value="2Fe-2S_ferredoxin-like_sf"/>
</dbReference>
<dbReference type="InterPro" id="IPR018298">
    <property type="entry name" value="Adrenodoxin_Fe-S_BS"/>
</dbReference>
<evidence type="ECO:0000256" key="6">
    <source>
        <dbReference type="ARBA" id="ARBA00034078"/>
    </source>
</evidence>
<dbReference type="PROSITE" id="PS00814">
    <property type="entry name" value="ADX"/>
    <property type="match status" value="1"/>
</dbReference>
<sequence>MPNAIFVLPDGQRESVEVANGTHLMRAAVNHGIHAIVGDCGGSAACATCHVYVQEPWLQRLPAPSATEDQLLEATASPRQPNSRLSCQIQMSDALDGIIIDVAPTQW</sequence>
<evidence type="ECO:0000256" key="3">
    <source>
        <dbReference type="ARBA" id="ARBA00022723"/>
    </source>
</evidence>
<dbReference type="PANTHER" id="PTHR23426">
    <property type="entry name" value="FERREDOXIN/ADRENODOXIN"/>
    <property type="match status" value="1"/>
</dbReference>
<evidence type="ECO:0000256" key="1">
    <source>
        <dbReference type="ARBA" id="ARBA00010914"/>
    </source>
</evidence>
<comment type="cofactor">
    <cofactor evidence="6">
        <name>[2Fe-2S] cluster</name>
        <dbReference type="ChEBI" id="CHEBI:190135"/>
    </cofactor>
</comment>
<dbReference type="CDD" id="cd00207">
    <property type="entry name" value="fer2"/>
    <property type="match status" value="1"/>
</dbReference>